<protein>
    <submittedName>
        <fullName evidence="2">Uncharacterized protein</fullName>
    </submittedName>
</protein>
<sequence length="132" mass="14763">MGKINVYLPDELEQQVKAANISVSPVCQQALQQELQRQARASELQAGMSRIEFVDDDIPKAFTGTQIAMDLDHDTDVFLTKNGRIAVLDHGRSKMFVYDEFSDFAKDCTDNDELVQSVANALGNNHFVELDI</sequence>
<dbReference type="Proteomes" id="UP000440096">
    <property type="component" value="Unassembled WGS sequence"/>
</dbReference>
<evidence type="ECO:0000313" key="2">
    <source>
        <dbReference type="EMBL" id="MTD55719.1"/>
    </source>
</evidence>
<keyword evidence="1" id="KW-1277">Toxin-antitoxin system</keyword>
<evidence type="ECO:0000256" key="1">
    <source>
        <dbReference type="ARBA" id="ARBA00022649"/>
    </source>
</evidence>
<keyword evidence="3" id="KW-1185">Reference proteome</keyword>
<organism evidence="2 3">
    <name type="scientific">Amycolatopsis pithecellobii</name>
    <dbReference type="NCBI Taxonomy" id="664692"/>
    <lineage>
        <taxon>Bacteria</taxon>
        <taxon>Bacillati</taxon>
        <taxon>Actinomycetota</taxon>
        <taxon>Actinomycetes</taxon>
        <taxon>Pseudonocardiales</taxon>
        <taxon>Pseudonocardiaceae</taxon>
        <taxon>Amycolatopsis</taxon>
    </lineage>
</organism>
<proteinExistence type="predicted"/>
<comment type="caution">
    <text evidence="2">The sequence shown here is derived from an EMBL/GenBank/DDBJ whole genome shotgun (WGS) entry which is preliminary data.</text>
</comment>
<dbReference type="EMBL" id="WMBA01000025">
    <property type="protein sequence ID" value="MTD55719.1"/>
    <property type="molecule type" value="Genomic_DNA"/>
</dbReference>
<dbReference type="AlphaFoldDB" id="A0A6N7Z3J8"/>
<gene>
    <name evidence="2" type="ORF">GKO32_17310</name>
</gene>
<evidence type="ECO:0000313" key="3">
    <source>
        <dbReference type="Proteomes" id="UP000440096"/>
    </source>
</evidence>
<dbReference type="InterPro" id="IPR009956">
    <property type="entry name" value="Post-segregation_anti-tox_CcdA"/>
</dbReference>
<dbReference type="Pfam" id="PF07362">
    <property type="entry name" value="CcdA"/>
    <property type="match status" value="1"/>
</dbReference>
<accession>A0A6N7Z3J8</accession>
<dbReference type="RefSeq" id="WP_154757920.1">
    <property type="nucleotide sequence ID" value="NZ_WMBA01000025.1"/>
</dbReference>
<reference evidence="2 3" key="1">
    <citation type="submission" date="2019-11" db="EMBL/GenBank/DDBJ databases">
        <title>Draft genome of Amycolatopsis RM579.</title>
        <authorList>
            <person name="Duangmal K."/>
            <person name="Mingma R."/>
        </authorList>
    </citation>
    <scope>NUCLEOTIDE SEQUENCE [LARGE SCALE GENOMIC DNA]</scope>
    <source>
        <strain evidence="2 3">RM579</strain>
    </source>
</reference>
<name>A0A6N7Z3J8_9PSEU</name>